<dbReference type="AlphaFoldDB" id="A0A3L0W886"/>
<dbReference type="EMBL" id="RNRV01000045">
    <property type="protein sequence ID" value="MHO06547.1"/>
    <property type="molecule type" value="Genomic_DNA"/>
</dbReference>
<accession>A0A3L0W886</accession>
<sequence length="112" mass="12430">MMSEQKQVMSGESVSDSVDDTSKRLHDAVDSASKTVHPALDNLSERSHQTVDKLADVAINVAESIEQKSDNLREMKMKLFDQCRTQINDKPLMALGIAISAGFLVGWLLKKR</sequence>
<name>A0A3L0W886_ECOLX</name>
<organism evidence="3">
    <name type="scientific">Escherichia coli</name>
    <dbReference type="NCBI Taxonomy" id="562"/>
    <lineage>
        <taxon>Bacteria</taxon>
        <taxon>Pseudomonadati</taxon>
        <taxon>Pseudomonadota</taxon>
        <taxon>Gammaproteobacteria</taxon>
        <taxon>Enterobacterales</taxon>
        <taxon>Enterobacteriaceae</taxon>
        <taxon>Escherichia</taxon>
    </lineage>
</organism>
<proteinExistence type="predicted"/>
<keyword evidence="2" id="KW-0472">Membrane</keyword>
<keyword evidence="2" id="KW-1133">Transmembrane helix</keyword>
<comment type="caution">
    <text evidence="3">The sequence shown here is derived from an EMBL/GenBank/DDBJ whole genome shotgun (WGS) entry which is preliminary data.</text>
</comment>
<reference evidence="3" key="1">
    <citation type="submission" date="2018-10" db="EMBL/GenBank/DDBJ databases">
        <authorList>
            <consortium name="NARMS: The National Antimicrobial Resistance Monitoring System"/>
        </authorList>
    </citation>
    <scope>NUCLEOTIDE SEQUENCE [LARGE SCALE GENOMIC DNA]</scope>
    <source>
        <strain evidence="3">CVM N17EC0388</strain>
    </source>
</reference>
<evidence type="ECO:0000256" key="2">
    <source>
        <dbReference type="SAM" id="Phobius"/>
    </source>
</evidence>
<feature type="compositionally biased region" description="Polar residues" evidence="1">
    <location>
        <begin position="1"/>
        <end position="16"/>
    </location>
</feature>
<keyword evidence="2" id="KW-0812">Transmembrane</keyword>
<feature type="compositionally biased region" description="Basic and acidic residues" evidence="1">
    <location>
        <begin position="20"/>
        <end position="29"/>
    </location>
</feature>
<evidence type="ECO:0000256" key="1">
    <source>
        <dbReference type="SAM" id="MobiDB-lite"/>
    </source>
</evidence>
<feature type="transmembrane region" description="Helical" evidence="2">
    <location>
        <begin position="92"/>
        <end position="109"/>
    </location>
</feature>
<evidence type="ECO:0008006" key="4">
    <source>
        <dbReference type="Google" id="ProtNLM"/>
    </source>
</evidence>
<gene>
    <name evidence="3" type="ORF">D9F05_19725</name>
</gene>
<evidence type="ECO:0000313" key="3">
    <source>
        <dbReference type="EMBL" id="MHO06547.1"/>
    </source>
</evidence>
<protein>
    <recommendedName>
        <fullName evidence="4">DUF883 domain-containing protein</fullName>
    </recommendedName>
</protein>
<feature type="region of interest" description="Disordered" evidence="1">
    <location>
        <begin position="1"/>
        <end position="31"/>
    </location>
</feature>